<protein>
    <submittedName>
        <fullName evidence="7">Cell wall-associated NlpC family hydrolase</fullName>
    </submittedName>
</protein>
<keyword evidence="4" id="KW-0788">Thiol protease</keyword>
<keyword evidence="8" id="KW-1185">Reference proteome</keyword>
<accession>A0ABS4FYF6</accession>
<dbReference type="Pfam" id="PF00877">
    <property type="entry name" value="NLPC_P60"/>
    <property type="match status" value="1"/>
</dbReference>
<dbReference type="RefSeq" id="WP_210091183.1">
    <property type="nucleotide sequence ID" value="NZ_JAGGKG010000029.1"/>
</dbReference>
<dbReference type="PANTHER" id="PTHR47053:SF1">
    <property type="entry name" value="MUREIN DD-ENDOPEPTIDASE MEPH-RELATED"/>
    <property type="match status" value="1"/>
</dbReference>
<dbReference type="InterPro" id="IPR000064">
    <property type="entry name" value="NLP_P60_dom"/>
</dbReference>
<evidence type="ECO:0000256" key="3">
    <source>
        <dbReference type="ARBA" id="ARBA00022801"/>
    </source>
</evidence>
<dbReference type="PANTHER" id="PTHR47053">
    <property type="entry name" value="MUREIN DD-ENDOPEPTIDASE MEPH-RELATED"/>
    <property type="match status" value="1"/>
</dbReference>
<comment type="caution">
    <text evidence="7">The sequence shown here is derived from an EMBL/GenBank/DDBJ whole genome shotgun (WGS) entry which is preliminary data.</text>
</comment>
<gene>
    <name evidence="7" type="ORF">J2Z32_004282</name>
</gene>
<keyword evidence="3 7" id="KW-0378">Hydrolase</keyword>
<dbReference type="Gene3D" id="3.90.1720.10">
    <property type="entry name" value="endopeptidase domain like (from Nostoc punctiforme)"/>
    <property type="match status" value="1"/>
</dbReference>
<evidence type="ECO:0000256" key="1">
    <source>
        <dbReference type="ARBA" id="ARBA00007074"/>
    </source>
</evidence>
<feature type="domain" description="NlpC/P60" evidence="6">
    <location>
        <begin position="28"/>
        <end position="149"/>
    </location>
</feature>
<feature type="chain" id="PRO_5047408333" evidence="5">
    <location>
        <begin position="26"/>
        <end position="162"/>
    </location>
</feature>
<evidence type="ECO:0000313" key="8">
    <source>
        <dbReference type="Proteomes" id="UP001519272"/>
    </source>
</evidence>
<evidence type="ECO:0000259" key="6">
    <source>
        <dbReference type="PROSITE" id="PS51935"/>
    </source>
</evidence>
<proteinExistence type="inferred from homology"/>
<dbReference type="PROSITE" id="PS51935">
    <property type="entry name" value="NLPC_P60"/>
    <property type="match status" value="1"/>
</dbReference>
<dbReference type="Proteomes" id="UP001519272">
    <property type="component" value="Unassembled WGS sequence"/>
</dbReference>
<dbReference type="InterPro" id="IPR038765">
    <property type="entry name" value="Papain-like_cys_pep_sf"/>
</dbReference>
<reference evidence="7 8" key="1">
    <citation type="submission" date="2021-03" db="EMBL/GenBank/DDBJ databases">
        <title>Genomic Encyclopedia of Type Strains, Phase IV (KMG-IV): sequencing the most valuable type-strain genomes for metagenomic binning, comparative biology and taxonomic classification.</title>
        <authorList>
            <person name="Goeker M."/>
        </authorList>
    </citation>
    <scope>NUCLEOTIDE SEQUENCE [LARGE SCALE GENOMIC DNA]</scope>
    <source>
        <strain evidence="7 8">DSM 14349</strain>
    </source>
</reference>
<sequence>MRKVIAAVATSLTIVLTVGAGSTFAATNTAPSKLVSVVNAVKGTPYKMGGISTVGFDCSGFTKYVFKKFGVNISRSSAAQYKMGTAVSKSNLKEGDLVFFNTFGKGVSHVGIYIGNGKFAHASSSKGIAVDNLNSSYYKKRYVGAKRVLSKAGYAKYAASLT</sequence>
<comment type="similarity">
    <text evidence="1">Belongs to the peptidase C40 family.</text>
</comment>
<organism evidence="7 8">
    <name type="scientific">Paenibacillus turicensis</name>
    <dbReference type="NCBI Taxonomy" id="160487"/>
    <lineage>
        <taxon>Bacteria</taxon>
        <taxon>Bacillati</taxon>
        <taxon>Bacillota</taxon>
        <taxon>Bacilli</taxon>
        <taxon>Bacillales</taxon>
        <taxon>Paenibacillaceae</taxon>
        <taxon>Paenibacillus</taxon>
    </lineage>
</organism>
<keyword evidence="5" id="KW-0732">Signal</keyword>
<evidence type="ECO:0000256" key="2">
    <source>
        <dbReference type="ARBA" id="ARBA00022670"/>
    </source>
</evidence>
<keyword evidence="2" id="KW-0645">Protease</keyword>
<dbReference type="EMBL" id="JAGGKG010000029">
    <property type="protein sequence ID" value="MBP1907605.1"/>
    <property type="molecule type" value="Genomic_DNA"/>
</dbReference>
<dbReference type="InterPro" id="IPR051202">
    <property type="entry name" value="Peptidase_C40"/>
</dbReference>
<dbReference type="GO" id="GO:0016787">
    <property type="term" value="F:hydrolase activity"/>
    <property type="evidence" value="ECO:0007669"/>
    <property type="project" value="UniProtKB-KW"/>
</dbReference>
<dbReference type="SUPFAM" id="SSF54001">
    <property type="entry name" value="Cysteine proteinases"/>
    <property type="match status" value="1"/>
</dbReference>
<feature type="signal peptide" evidence="5">
    <location>
        <begin position="1"/>
        <end position="25"/>
    </location>
</feature>
<evidence type="ECO:0000313" key="7">
    <source>
        <dbReference type="EMBL" id="MBP1907605.1"/>
    </source>
</evidence>
<evidence type="ECO:0000256" key="4">
    <source>
        <dbReference type="ARBA" id="ARBA00022807"/>
    </source>
</evidence>
<name>A0ABS4FYF6_9BACL</name>
<evidence type="ECO:0000256" key="5">
    <source>
        <dbReference type="SAM" id="SignalP"/>
    </source>
</evidence>